<evidence type="ECO:0008006" key="3">
    <source>
        <dbReference type="Google" id="ProtNLM"/>
    </source>
</evidence>
<organism evidence="1 2">
    <name type="scientific">Sulfurivirga caldicuralii</name>
    <dbReference type="NCBI Taxonomy" id="364032"/>
    <lineage>
        <taxon>Bacteria</taxon>
        <taxon>Pseudomonadati</taxon>
        <taxon>Pseudomonadota</taxon>
        <taxon>Gammaproteobacteria</taxon>
        <taxon>Thiotrichales</taxon>
        <taxon>Piscirickettsiaceae</taxon>
        <taxon>Sulfurivirga</taxon>
    </lineage>
</organism>
<dbReference type="RefSeq" id="WP_074201961.1">
    <property type="nucleotide sequence ID" value="NZ_FSRE01000005.1"/>
</dbReference>
<name>A0A1N6HH97_9GAMM</name>
<proteinExistence type="predicted"/>
<dbReference type="Proteomes" id="UP000198461">
    <property type="component" value="Unassembled WGS sequence"/>
</dbReference>
<dbReference type="STRING" id="364032.SAMN05443662_1687"/>
<dbReference type="AlphaFoldDB" id="A0A1N6HH97"/>
<reference evidence="2" key="1">
    <citation type="submission" date="2016-11" db="EMBL/GenBank/DDBJ databases">
        <authorList>
            <person name="Varghese N."/>
            <person name="Submissions S."/>
        </authorList>
    </citation>
    <scope>NUCLEOTIDE SEQUENCE [LARGE SCALE GENOMIC DNA]</scope>
    <source>
        <strain evidence="2">DSM 17737</strain>
    </source>
</reference>
<sequence length="199" mass="22438">MKIIHCPLNLTPAQAHFLQQLQQRFAQACNAVADIAHRHQVTARVALHHLAYETIRSQFPDLGAQLACNAIYAVARGYKQAQKVKVALRLPDDTQPILRFSPTAPVFFDRHTLTLKPNALSLYTLEGRLQFQLDVSEDVIDTLRAGQVKEAILHGDGSRYQLSFYLEAKDRSMPGHLLPEVHDHTLYLNVDSQPRIQAV</sequence>
<dbReference type="EMBL" id="FSRE01000005">
    <property type="protein sequence ID" value="SIO19113.1"/>
    <property type="molecule type" value="Genomic_DNA"/>
</dbReference>
<accession>A0A1N6HH97</accession>
<keyword evidence="2" id="KW-1185">Reference proteome</keyword>
<gene>
    <name evidence="1" type="ORF">SAMN05443662_1687</name>
</gene>
<protein>
    <recommendedName>
        <fullName evidence="3">Transposase</fullName>
    </recommendedName>
</protein>
<evidence type="ECO:0000313" key="2">
    <source>
        <dbReference type="Proteomes" id="UP000198461"/>
    </source>
</evidence>
<evidence type="ECO:0000313" key="1">
    <source>
        <dbReference type="EMBL" id="SIO19113.1"/>
    </source>
</evidence>
<dbReference type="OrthoDB" id="5291294at2"/>